<proteinExistence type="inferred from homology"/>
<keyword evidence="3 5" id="KW-0819">tRNA processing</keyword>
<evidence type="ECO:0000259" key="6">
    <source>
        <dbReference type="Pfam" id="PF01509"/>
    </source>
</evidence>
<dbReference type="GO" id="GO:0031119">
    <property type="term" value="P:tRNA pseudouridine synthesis"/>
    <property type="evidence" value="ECO:0007669"/>
    <property type="project" value="UniProtKB-UniRule"/>
</dbReference>
<dbReference type="FunFam" id="3.30.2350.10:FF:000011">
    <property type="entry name" value="tRNA pseudouridine synthase B"/>
    <property type="match status" value="1"/>
</dbReference>
<dbReference type="PANTHER" id="PTHR13767">
    <property type="entry name" value="TRNA-PSEUDOURIDINE SYNTHASE"/>
    <property type="match status" value="1"/>
</dbReference>
<comment type="catalytic activity">
    <reaction evidence="1 5">
        <text>uridine(55) in tRNA = pseudouridine(55) in tRNA</text>
        <dbReference type="Rhea" id="RHEA:42532"/>
        <dbReference type="Rhea" id="RHEA-COMP:10101"/>
        <dbReference type="Rhea" id="RHEA-COMP:10102"/>
        <dbReference type="ChEBI" id="CHEBI:65314"/>
        <dbReference type="ChEBI" id="CHEBI:65315"/>
        <dbReference type="EC" id="5.4.99.25"/>
    </reaction>
</comment>
<accession>A0A6B2LX66</accession>
<dbReference type="GO" id="GO:1990481">
    <property type="term" value="P:mRNA pseudouridine synthesis"/>
    <property type="evidence" value="ECO:0007669"/>
    <property type="project" value="TreeGrafter"/>
</dbReference>
<dbReference type="GO" id="GO:0160148">
    <property type="term" value="F:tRNA pseudouridine(55) synthase activity"/>
    <property type="evidence" value="ECO:0007669"/>
    <property type="project" value="UniProtKB-EC"/>
</dbReference>
<comment type="caution">
    <text evidence="8">The sequence shown here is derived from an EMBL/GenBank/DDBJ whole genome shotgun (WGS) entry which is preliminary data.</text>
</comment>
<dbReference type="InterPro" id="IPR014780">
    <property type="entry name" value="tRNA_psdUridine_synth_TruB"/>
</dbReference>
<evidence type="ECO:0000256" key="1">
    <source>
        <dbReference type="ARBA" id="ARBA00000385"/>
    </source>
</evidence>
<keyword evidence="9" id="KW-1185">Reference proteome</keyword>
<sequence>MSSANSYEGVLLIDKPDGMTSHDVVDKVRHKLKMKRVGHAGTLDPNATGLLIILVGKATKLSQFLMGLDKTYEGVITFGVATTTQDVEGEVVSEQPVPELSEDQLKEAMQTFVGDQYQTPPMFSAKKIDGVALYKLARKGKTVEREPRFIHISSFTLDKWETPDMEFTLSCSKGTYVRTVANDLGEKLGCGGYLKELRRTDIERFHIEDSIELETFQDLPVEEIKGWLIPSYQAVPSNAI</sequence>
<evidence type="ECO:0000256" key="4">
    <source>
        <dbReference type="ARBA" id="ARBA00023235"/>
    </source>
</evidence>
<dbReference type="PANTHER" id="PTHR13767:SF2">
    <property type="entry name" value="PSEUDOURIDYLATE SYNTHASE TRUB1"/>
    <property type="match status" value="1"/>
</dbReference>
<feature type="active site" description="Nucleophile" evidence="5">
    <location>
        <position position="44"/>
    </location>
</feature>
<feature type="domain" description="tRNA pseudouridylate synthase B C-terminal" evidence="7">
    <location>
        <begin position="178"/>
        <end position="218"/>
    </location>
</feature>
<comment type="similarity">
    <text evidence="2 5">Belongs to the pseudouridine synthase TruB family. Type 1 subfamily.</text>
</comment>
<gene>
    <name evidence="5 8" type="primary">truB</name>
    <name evidence="8" type="ORF">G0Q06_01750</name>
</gene>
<dbReference type="NCBIfam" id="TIGR00431">
    <property type="entry name" value="TruB"/>
    <property type="match status" value="1"/>
</dbReference>
<dbReference type="EMBL" id="JAAGNX010000001">
    <property type="protein sequence ID" value="NDV61168.1"/>
    <property type="molecule type" value="Genomic_DNA"/>
</dbReference>
<reference evidence="8 9" key="1">
    <citation type="submission" date="2020-02" db="EMBL/GenBank/DDBJ databases">
        <title>Albibacoteraceae fam. nov., the first described family within the subdivision 4 Verrucomicrobia.</title>
        <authorList>
            <person name="Xi F."/>
        </authorList>
    </citation>
    <scope>NUCLEOTIDE SEQUENCE [LARGE SCALE GENOMIC DNA]</scope>
    <source>
        <strain evidence="8 9">CK1056</strain>
    </source>
</reference>
<evidence type="ECO:0000313" key="8">
    <source>
        <dbReference type="EMBL" id="NDV61168.1"/>
    </source>
</evidence>
<dbReference type="CDD" id="cd02573">
    <property type="entry name" value="PseudoU_synth_EcTruB"/>
    <property type="match status" value="1"/>
</dbReference>
<dbReference type="GO" id="GO:0003723">
    <property type="term" value="F:RNA binding"/>
    <property type="evidence" value="ECO:0007669"/>
    <property type="project" value="InterPro"/>
</dbReference>
<dbReference type="InterPro" id="IPR032819">
    <property type="entry name" value="TruB_C"/>
</dbReference>
<protein>
    <recommendedName>
        <fullName evidence="5">tRNA pseudouridine synthase B</fullName>
        <ecNumber evidence="5">5.4.99.25</ecNumber>
    </recommendedName>
    <alternativeName>
        <fullName evidence="5">tRNA pseudouridine(55) synthase</fullName>
        <shortName evidence="5">Psi55 synthase</shortName>
    </alternativeName>
    <alternativeName>
        <fullName evidence="5">tRNA pseudouridylate synthase</fullName>
    </alternativeName>
    <alternativeName>
        <fullName evidence="5">tRNA-uridine isomerase</fullName>
    </alternativeName>
</protein>
<name>A0A6B2LX66_9BACT</name>
<keyword evidence="4 5" id="KW-0413">Isomerase</keyword>
<evidence type="ECO:0000256" key="2">
    <source>
        <dbReference type="ARBA" id="ARBA00005642"/>
    </source>
</evidence>
<dbReference type="InterPro" id="IPR020103">
    <property type="entry name" value="PsdUridine_synth_cat_dom_sf"/>
</dbReference>
<dbReference type="RefSeq" id="WP_163961853.1">
    <property type="nucleotide sequence ID" value="NZ_JAAGNX010000001.1"/>
</dbReference>
<dbReference type="SUPFAM" id="SSF55120">
    <property type="entry name" value="Pseudouridine synthase"/>
    <property type="match status" value="1"/>
</dbReference>
<evidence type="ECO:0000259" key="7">
    <source>
        <dbReference type="Pfam" id="PF16198"/>
    </source>
</evidence>
<feature type="domain" description="Pseudouridine synthase II N-terminal" evidence="6">
    <location>
        <begin position="29"/>
        <end position="177"/>
    </location>
</feature>
<dbReference type="EC" id="5.4.99.25" evidence="5"/>
<comment type="function">
    <text evidence="5">Responsible for synthesis of pseudouridine from uracil-55 in the psi GC loop of transfer RNAs.</text>
</comment>
<dbReference type="InterPro" id="IPR002501">
    <property type="entry name" value="PsdUridine_synth_N"/>
</dbReference>
<dbReference type="Pfam" id="PF16198">
    <property type="entry name" value="TruB_C_2"/>
    <property type="match status" value="1"/>
</dbReference>
<dbReference type="Pfam" id="PF01509">
    <property type="entry name" value="TruB_N"/>
    <property type="match status" value="1"/>
</dbReference>
<organism evidence="8 9">
    <name type="scientific">Oceanipulchritudo coccoides</name>
    <dbReference type="NCBI Taxonomy" id="2706888"/>
    <lineage>
        <taxon>Bacteria</taxon>
        <taxon>Pseudomonadati</taxon>
        <taxon>Verrucomicrobiota</taxon>
        <taxon>Opitutia</taxon>
        <taxon>Puniceicoccales</taxon>
        <taxon>Oceanipulchritudinaceae</taxon>
        <taxon>Oceanipulchritudo</taxon>
    </lineage>
</organism>
<dbReference type="Gene3D" id="3.30.2350.10">
    <property type="entry name" value="Pseudouridine synthase"/>
    <property type="match status" value="1"/>
</dbReference>
<evidence type="ECO:0000256" key="5">
    <source>
        <dbReference type="HAMAP-Rule" id="MF_01080"/>
    </source>
</evidence>
<dbReference type="HAMAP" id="MF_01080">
    <property type="entry name" value="TruB_bact"/>
    <property type="match status" value="1"/>
</dbReference>
<dbReference type="Proteomes" id="UP000478417">
    <property type="component" value="Unassembled WGS sequence"/>
</dbReference>
<dbReference type="AlphaFoldDB" id="A0A6B2LX66"/>
<evidence type="ECO:0000256" key="3">
    <source>
        <dbReference type="ARBA" id="ARBA00022694"/>
    </source>
</evidence>
<evidence type="ECO:0000313" key="9">
    <source>
        <dbReference type="Proteomes" id="UP000478417"/>
    </source>
</evidence>